<feature type="transmembrane region" description="Helical" evidence="6">
    <location>
        <begin position="158"/>
        <end position="180"/>
    </location>
</feature>
<dbReference type="PANTHER" id="PTHR11814">
    <property type="entry name" value="SULFATE TRANSPORTER"/>
    <property type="match status" value="1"/>
</dbReference>
<feature type="transmembrane region" description="Helical" evidence="6">
    <location>
        <begin position="130"/>
        <end position="146"/>
    </location>
</feature>
<evidence type="ECO:0000256" key="5">
    <source>
        <dbReference type="ARBA" id="ARBA00023136"/>
    </source>
</evidence>
<feature type="transmembrane region" description="Helical" evidence="6">
    <location>
        <begin position="396"/>
        <end position="416"/>
    </location>
</feature>
<dbReference type="NCBIfam" id="TIGR00815">
    <property type="entry name" value="sulP"/>
    <property type="match status" value="1"/>
</dbReference>
<dbReference type="Gene3D" id="3.30.750.24">
    <property type="entry name" value="STAS domain"/>
    <property type="match status" value="1"/>
</dbReference>
<dbReference type="AlphaFoldDB" id="A0AAD4SVV6"/>
<keyword evidence="4 6" id="KW-1133">Transmembrane helix</keyword>
<evidence type="ECO:0000313" key="9">
    <source>
        <dbReference type="Proteomes" id="UP001202328"/>
    </source>
</evidence>
<accession>A0AAD4SVV6</accession>
<evidence type="ECO:0000313" key="8">
    <source>
        <dbReference type="EMBL" id="KAI3923734.1"/>
    </source>
</evidence>
<dbReference type="FunFam" id="3.30.750.24:FF:000002">
    <property type="entry name" value="Sulfate transporter 31"/>
    <property type="match status" value="1"/>
</dbReference>
<dbReference type="CDD" id="cd07042">
    <property type="entry name" value="STAS_SulP_like_sulfate_transporter"/>
    <property type="match status" value="1"/>
</dbReference>
<evidence type="ECO:0000256" key="1">
    <source>
        <dbReference type="ARBA" id="ARBA00004141"/>
    </source>
</evidence>
<evidence type="ECO:0000256" key="6">
    <source>
        <dbReference type="SAM" id="Phobius"/>
    </source>
</evidence>
<gene>
    <name evidence="8" type="ORF">MKW98_011364</name>
</gene>
<dbReference type="GO" id="GO:0016020">
    <property type="term" value="C:membrane"/>
    <property type="evidence" value="ECO:0007669"/>
    <property type="project" value="UniProtKB-SubCell"/>
</dbReference>
<dbReference type="PROSITE" id="PS01130">
    <property type="entry name" value="SLC26A"/>
    <property type="match status" value="1"/>
</dbReference>
<sequence>MTNSSSSTSRENLVHKVNFSNPRSFSTTVKSDLKETFFPDDPFRQFKNEPSAYRKAKKTVQYFLPVFEWLPQYSFKLFRYDLLAGITIACLAVPQGISYAKLANLPPILGLYSSFIPPLVYAIFGSSKDIAVGTIASASVLLGSIIEQAVSPKDNPTLYLHLVFTATFFTGVFQFALGFFRLGILVDFLSHSTIVGFMSGAATIICLQQLKGMFGLTHFTSKTDVISVLRSVFSQTHHWRWQSALAGVCFLVFLLATKHVKKKKPSLYWVSALAPMVTVVIGCLVAYFAHADKHGIQIVGHLKKGINPSSIQFLNFDPEYLPYTIKAGIMTGFLALAEGIAIARSFATMKHNQIDGNKEMVAFGMMNLVGSFTSCYLTTGPFSKTAVNYSAGCKTAMSNVVMAVCMMLTLLFIAPAFGYTPLVTLSAIIMAAMLGLIEYEEAYHIYKVDKYDFCICMSAYLGVIFLSMDVGLMISIGLSIIRALLCVARPPISNLGNVANSAMYRDIEQYPSVEKVPGVLILQLGSPIYFANCTYVRERISRWMDHEQSISESKSADIEHIILDMGGVSAIDITGIGMLTEVLKSIERKGINVLIANPKMEVMEKLMLSKLVDTIGKDSIFLSINDAVEACRFTLRSSKKGVDSKVETSDVIV</sequence>
<dbReference type="Proteomes" id="UP001202328">
    <property type="component" value="Unassembled WGS sequence"/>
</dbReference>
<dbReference type="InterPro" id="IPR018045">
    <property type="entry name" value="S04_transporter_CS"/>
</dbReference>
<dbReference type="EMBL" id="JAJJMB010008429">
    <property type="protein sequence ID" value="KAI3923734.1"/>
    <property type="molecule type" value="Genomic_DNA"/>
</dbReference>
<keyword evidence="9" id="KW-1185">Reference proteome</keyword>
<keyword evidence="2" id="KW-0813">Transport</keyword>
<dbReference type="Pfam" id="PF01740">
    <property type="entry name" value="STAS"/>
    <property type="match status" value="1"/>
</dbReference>
<dbReference type="PROSITE" id="PS50801">
    <property type="entry name" value="STAS"/>
    <property type="match status" value="1"/>
</dbReference>
<keyword evidence="3 6" id="KW-0812">Transmembrane</keyword>
<dbReference type="SUPFAM" id="SSF52091">
    <property type="entry name" value="SpoIIaa-like"/>
    <property type="match status" value="1"/>
</dbReference>
<feature type="transmembrane region" description="Helical" evidence="6">
    <location>
        <begin position="422"/>
        <end position="439"/>
    </location>
</feature>
<protein>
    <recommendedName>
        <fullName evidence="7">STAS domain-containing protein</fullName>
    </recommendedName>
</protein>
<evidence type="ECO:0000259" key="7">
    <source>
        <dbReference type="PROSITE" id="PS50801"/>
    </source>
</evidence>
<dbReference type="InterPro" id="IPR002645">
    <property type="entry name" value="STAS_dom"/>
</dbReference>
<keyword evidence="5 6" id="KW-0472">Membrane</keyword>
<comment type="subcellular location">
    <subcellularLocation>
        <location evidence="1">Membrane</location>
        <topology evidence="1">Multi-pass membrane protein</topology>
    </subcellularLocation>
</comment>
<dbReference type="Pfam" id="PF00916">
    <property type="entry name" value="Sulfate_transp"/>
    <property type="match status" value="1"/>
</dbReference>
<feature type="transmembrane region" description="Helical" evidence="6">
    <location>
        <begin position="460"/>
        <end position="485"/>
    </location>
</feature>
<evidence type="ECO:0000256" key="3">
    <source>
        <dbReference type="ARBA" id="ARBA00022692"/>
    </source>
</evidence>
<feature type="transmembrane region" description="Helical" evidence="6">
    <location>
        <begin position="192"/>
        <end position="210"/>
    </location>
</feature>
<name>A0AAD4SVV6_9MAGN</name>
<feature type="transmembrane region" description="Helical" evidence="6">
    <location>
        <begin position="239"/>
        <end position="256"/>
    </location>
</feature>
<dbReference type="InterPro" id="IPR036513">
    <property type="entry name" value="STAS_dom_sf"/>
</dbReference>
<dbReference type="InterPro" id="IPR001902">
    <property type="entry name" value="SLC26A/SulP_fam"/>
</dbReference>
<feature type="transmembrane region" description="Helical" evidence="6">
    <location>
        <begin position="103"/>
        <end position="123"/>
    </location>
</feature>
<reference evidence="8" key="1">
    <citation type="submission" date="2022-04" db="EMBL/GenBank/DDBJ databases">
        <title>A functionally conserved STORR gene fusion in Papaver species that diverged 16.8 million years ago.</title>
        <authorList>
            <person name="Catania T."/>
        </authorList>
    </citation>
    <scope>NUCLEOTIDE SEQUENCE</scope>
    <source>
        <strain evidence="8">S-188037</strain>
    </source>
</reference>
<dbReference type="InterPro" id="IPR011547">
    <property type="entry name" value="SLC26A/SulP_dom"/>
</dbReference>
<evidence type="ECO:0000256" key="2">
    <source>
        <dbReference type="ARBA" id="ARBA00022448"/>
    </source>
</evidence>
<evidence type="ECO:0000256" key="4">
    <source>
        <dbReference type="ARBA" id="ARBA00022989"/>
    </source>
</evidence>
<comment type="caution">
    <text evidence="8">The sequence shown here is derived from an EMBL/GenBank/DDBJ whole genome shotgun (WGS) entry which is preliminary data.</text>
</comment>
<feature type="domain" description="STAS" evidence="7">
    <location>
        <begin position="509"/>
        <end position="631"/>
    </location>
</feature>
<dbReference type="GO" id="GO:0008271">
    <property type="term" value="F:secondary active sulfate transmembrane transporter activity"/>
    <property type="evidence" value="ECO:0007669"/>
    <property type="project" value="InterPro"/>
</dbReference>
<feature type="transmembrane region" description="Helical" evidence="6">
    <location>
        <begin position="268"/>
        <end position="289"/>
    </location>
</feature>
<organism evidence="8 9">
    <name type="scientific">Papaver atlanticum</name>
    <dbReference type="NCBI Taxonomy" id="357466"/>
    <lineage>
        <taxon>Eukaryota</taxon>
        <taxon>Viridiplantae</taxon>
        <taxon>Streptophyta</taxon>
        <taxon>Embryophyta</taxon>
        <taxon>Tracheophyta</taxon>
        <taxon>Spermatophyta</taxon>
        <taxon>Magnoliopsida</taxon>
        <taxon>Ranunculales</taxon>
        <taxon>Papaveraceae</taxon>
        <taxon>Papaveroideae</taxon>
        <taxon>Papaver</taxon>
    </lineage>
</organism>
<feature type="transmembrane region" description="Helical" evidence="6">
    <location>
        <begin position="323"/>
        <end position="343"/>
    </location>
</feature>
<feature type="transmembrane region" description="Helical" evidence="6">
    <location>
        <begin position="77"/>
        <end position="97"/>
    </location>
</feature>
<proteinExistence type="predicted"/>